<dbReference type="EMBL" id="MGEH01000024">
    <property type="protein sequence ID" value="OGL78802.1"/>
    <property type="molecule type" value="Genomic_DNA"/>
</dbReference>
<dbReference type="Proteomes" id="UP000176603">
    <property type="component" value="Unassembled WGS sequence"/>
</dbReference>
<organism evidence="2 3">
    <name type="scientific">Candidatus Uhrbacteria bacterium RIFCSPHIGHO2_12_FULL_60_25</name>
    <dbReference type="NCBI Taxonomy" id="1802399"/>
    <lineage>
        <taxon>Bacteria</taxon>
        <taxon>Candidatus Uhriibacteriota</taxon>
    </lineage>
</organism>
<gene>
    <name evidence="2" type="ORF">A3E39_01415</name>
</gene>
<sequence>MNVQHFTITNLTCSACAKVCSLILKKIEGVHSVTIDDATGHTTVVADRPIEPSHFRDELALEGYQVG</sequence>
<accession>A0A1F7UKJ5</accession>
<reference evidence="2 3" key="1">
    <citation type="journal article" date="2016" name="Nat. Commun.">
        <title>Thousands of microbial genomes shed light on interconnected biogeochemical processes in an aquifer system.</title>
        <authorList>
            <person name="Anantharaman K."/>
            <person name="Brown C.T."/>
            <person name="Hug L.A."/>
            <person name="Sharon I."/>
            <person name="Castelle C.J."/>
            <person name="Probst A.J."/>
            <person name="Thomas B.C."/>
            <person name="Singh A."/>
            <person name="Wilkins M.J."/>
            <person name="Karaoz U."/>
            <person name="Brodie E.L."/>
            <person name="Williams K.H."/>
            <person name="Hubbard S.S."/>
            <person name="Banfield J.F."/>
        </authorList>
    </citation>
    <scope>NUCLEOTIDE SEQUENCE [LARGE SCALE GENOMIC DNA]</scope>
</reference>
<dbReference type="PROSITE" id="PS50846">
    <property type="entry name" value="HMA_2"/>
    <property type="match status" value="1"/>
</dbReference>
<dbReference type="Gene3D" id="3.30.70.100">
    <property type="match status" value="1"/>
</dbReference>
<dbReference type="CDD" id="cd00371">
    <property type="entry name" value="HMA"/>
    <property type="match status" value="1"/>
</dbReference>
<feature type="domain" description="HMA" evidence="1">
    <location>
        <begin position="2"/>
        <end position="67"/>
    </location>
</feature>
<dbReference type="GO" id="GO:0046872">
    <property type="term" value="F:metal ion binding"/>
    <property type="evidence" value="ECO:0007669"/>
    <property type="project" value="InterPro"/>
</dbReference>
<dbReference type="STRING" id="1802399.A3E39_01415"/>
<proteinExistence type="predicted"/>
<dbReference type="SUPFAM" id="SSF55008">
    <property type="entry name" value="HMA, heavy metal-associated domain"/>
    <property type="match status" value="1"/>
</dbReference>
<dbReference type="Pfam" id="PF00403">
    <property type="entry name" value="HMA"/>
    <property type="match status" value="1"/>
</dbReference>
<evidence type="ECO:0000259" key="1">
    <source>
        <dbReference type="PROSITE" id="PS50846"/>
    </source>
</evidence>
<name>A0A1F7UKJ5_9BACT</name>
<evidence type="ECO:0000313" key="2">
    <source>
        <dbReference type="EMBL" id="OGL78802.1"/>
    </source>
</evidence>
<dbReference type="InterPro" id="IPR006121">
    <property type="entry name" value="HMA_dom"/>
</dbReference>
<dbReference type="AlphaFoldDB" id="A0A1F7UKJ5"/>
<evidence type="ECO:0000313" key="3">
    <source>
        <dbReference type="Proteomes" id="UP000176603"/>
    </source>
</evidence>
<protein>
    <recommendedName>
        <fullName evidence="1">HMA domain-containing protein</fullName>
    </recommendedName>
</protein>
<comment type="caution">
    <text evidence="2">The sequence shown here is derived from an EMBL/GenBank/DDBJ whole genome shotgun (WGS) entry which is preliminary data.</text>
</comment>
<dbReference type="InterPro" id="IPR036163">
    <property type="entry name" value="HMA_dom_sf"/>
</dbReference>